<feature type="compositionally biased region" description="Pro residues" evidence="1">
    <location>
        <begin position="224"/>
        <end position="245"/>
    </location>
</feature>
<evidence type="ECO:0000313" key="3">
    <source>
        <dbReference type="Proteomes" id="UP001215280"/>
    </source>
</evidence>
<reference evidence="2" key="1">
    <citation type="submission" date="2023-03" db="EMBL/GenBank/DDBJ databases">
        <title>Massive genome expansion in bonnet fungi (Mycena s.s.) driven by repeated elements and novel gene families across ecological guilds.</title>
        <authorList>
            <consortium name="Lawrence Berkeley National Laboratory"/>
            <person name="Harder C.B."/>
            <person name="Miyauchi S."/>
            <person name="Viragh M."/>
            <person name="Kuo A."/>
            <person name="Thoen E."/>
            <person name="Andreopoulos B."/>
            <person name="Lu D."/>
            <person name="Skrede I."/>
            <person name="Drula E."/>
            <person name="Henrissat B."/>
            <person name="Morin E."/>
            <person name="Kohler A."/>
            <person name="Barry K."/>
            <person name="LaButti K."/>
            <person name="Morin E."/>
            <person name="Salamov A."/>
            <person name="Lipzen A."/>
            <person name="Mereny Z."/>
            <person name="Hegedus B."/>
            <person name="Baldrian P."/>
            <person name="Stursova M."/>
            <person name="Weitz H."/>
            <person name="Taylor A."/>
            <person name="Grigoriev I.V."/>
            <person name="Nagy L.G."/>
            <person name="Martin F."/>
            <person name="Kauserud H."/>
        </authorList>
    </citation>
    <scope>NUCLEOTIDE SEQUENCE</scope>
    <source>
        <strain evidence="2">CBHHK188m</strain>
    </source>
</reference>
<name>A0AAD7NTN7_9AGAR</name>
<gene>
    <name evidence="2" type="ORF">DFH07DRAFT_952160</name>
</gene>
<feature type="compositionally biased region" description="Polar residues" evidence="1">
    <location>
        <begin position="141"/>
        <end position="152"/>
    </location>
</feature>
<evidence type="ECO:0000313" key="2">
    <source>
        <dbReference type="EMBL" id="KAJ7774458.1"/>
    </source>
</evidence>
<evidence type="ECO:0000256" key="1">
    <source>
        <dbReference type="SAM" id="MobiDB-lite"/>
    </source>
</evidence>
<proteinExistence type="predicted"/>
<organism evidence="2 3">
    <name type="scientific">Mycena maculata</name>
    <dbReference type="NCBI Taxonomy" id="230809"/>
    <lineage>
        <taxon>Eukaryota</taxon>
        <taxon>Fungi</taxon>
        <taxon>Dikarya</taxon>
        <taxon>Basidiomycota</taxon>
        <taxon>Agaricomycotina</taxon>
        <taxon>Agaricomycetes</taxon>
        <taxon>Agaricomycetidae</taxon>
        <taxon>Agaricales</taxon>
        <taxon>Marasmiineae</taxon>
        <taxon>Mycenaceae</taxon>
        <taxon>Mycena</taxon>
    </lineage>
</organism>
<protein>
    <submittedName>
        <fullName evidence="2">Uncharacterized protein</fullName>
    </submittedName>
</protein>
<dbReference type="AlphaFoldDB" id="A0AAD7NTN7"/>
<keyword evidence="3" id="KW-1185">Reference proteome</keyword>
<accession>A0AAD7NTN7</accession>
<sequence length="271" mass="29799">MCHQHCLAAGGCKCPGHQELDDEDVPPALRPRAKLRAYEQREHKAEQASISTTPCPFTFYDDLLDDALYPLTQLHAYQQREHTAEQAMDNALGLRSPSPDISLEDALLQQEADDLTEAIHHSKLPRHKPFTGVSPDFPQSITIPCASHTPQSAAAVVTKPTGTKKKPTNPDRNLSYGSGAASGGKAKKEKSKPQVSSLQPIPRSAPAPPPPPPLLYTLHGPRPLATPPSFPPPAHPFPHPIPPLNPYQVPQHTYTQPTYPYYPYYYLCPRP</sequence>
<dbReference type="EMBL" id="JARJLG010000015">
    <property type="protein sequence ID" value="KAJ7774458.1"/>
    <property type="molecule type" value="Genomic_DNA"/>
</dbReference>
<feature type="region of interest" description="Disordered" evidence="1">
    <location>
        <begin position="141"/>
        <end position="249"/>
    </location>
</feature>
<feature type="compositionally biased region" description="Pro residues" evidence="1">
    <location>
        <begin position="203"/>
        <end position="214"/>
    </location>
</feature>
<comment type="caution">
    <text evidence="2">The sequence shown here is derived from an EMBL/GenBank/DDBJ whole genome shotgun (WGS) entry which is preliminary data.</text>
</comment>
<dbReference type="Proteomes" id="UP001215280">
    <property type="component" value="Unassembled WGS sequence"/>
</dbReference>